<dbReference type="PROSITE" id="PS00383">
    <property type="entry name" value="TYR_PHOSPHATASE_1"/>
    <property type="match status" value="1"/>
</dbReference>
<dbReference type="InterPro" id="IPR000242">
    <property type="entry name" value="PTP_cat"/>
</dbReference>
<feature type="domain" description="Phosphatase tensin-type" evidence="6">
    <location>
        <begin position="12"/>
        <end position="198"/>
    </location>
</feature>
<proteinExistence type="predicted"/>
<sequence length="564" mass="62090">MASLLRQIVASPRIKHQESNLDLCYVTDYIVVTSGPSSVWPKKAYRNPLDQLVGFLDKKHGEDWAIFEFRAEGTGYPDSEVYNRIHHFPWPDHHPPPFAIIPNVMAAMRNWIQRLDENIDPEQKEKKDKRVAVIHCKAGKGRSGTVVCSYLISEEGWKKEDALVRFTERRMRAGFGQGVSIPSQLRYVGYVDRWANQMGKKYVERPVEVVEIHVYGLRDGVKVAVEGYVENGRRIKHFHTFSRQEKMVVEGGHDTPVAPSVRPEQTSSAKKDDEVLSTPVHGTPQSSSSNLNHPSSASTQTVILKPLSPIILPTSDINIDFERRNKAGYAGFTVVTSIAHVWFNAYFEGGYEGHDSGVFEIEWEAMDGIKGSTRKGTKALDRFKVVWKYAKSEGDVAPQEQVIQEPAEGEPVPESQPADWRGDESGGLTPTASGHSGGTALAAGAMIDQGAECLSRRLGLRKSDPGSANLSRASSPVGEDIVPPRKSTELRDAERSEDEDEGVKVSGPAGEDQVSYDGTSDNDQGERSKSCPGHAKELGLGKIAHIVSKMKPGDKNDAHAGEQS</sequence>
<dbReference type="GO" id="GO:0051896">
    <property type="term" value="P:regulation of phosphatidylinositol 3-kinase/protein kinase B signal transduction"/>
    <property type="evidence" value="ECO:0007669"/>
    <property type="project" value="TreeGrafter"/>
</dbReference>
<feature type="region of interest" description="Disordered" evidence="3">
    <location>
        <begin position="396"/>
        <end position="439"/>
    </location>
</feature>
<dbReference type="GO" id="GO:0005829">
    <property type="term" value="C:cytosol"/>
    <property type="evidence" value="ECO:0007669"/>
    <property type="project" value="TreeGrafter"/>
</dbReference>
<evidence type="ECO:0000313" key="7">
    <source>
        <dbReference type="EMBL" id="KAJ8990981.1"/>
    </source>
</evidence>
<organism evidence="7 8">
    <name type="scientific">Exophiala dermatitidis</name>
    <name type="common">Black yeast-like fungus</name>
    <name type="synonym">Wangiella dermatitidis</name>
    <dbReference type="NCBI Taxonomy" id="5970"/>
    <lineage>
        <taxon>Eukaryota</taxon>
        <taxon>Fungi</taxon>
        <taxon>Dikarya</taxon>
        <taxon>Ascomycota</taxon>
        <taxon>Pezizomycotina</taxon>
        <taxon>Eurotiomycetes</taxon>
        <taxon>Chaetothyriomycetidae</taxon>
        <taxon>Chaetothyriales</taxon>
        <taxon>Herpotrichiellaceae</taxon>
        <taxon>Exophiala</taxon>
    </lineage>
</organism>
<comment type="caution">
    <text evidence="7">The sequence shown here is derived from an EMBL/GenBank/DDBJ whole genome shotgun (WGS) entry which is preliminary data.</text>
</comment>
<dbReference type="SMART" id="SM00404">
    <property type="entry name" value="PTPc_motif"/>
    <property type="match status" value="1"/>
</dbReference>
<dbReference type="Pfam" id="PF00782">
    <property type="entry name" value="DSPc"/>
    <property type="match status" value="1"/>
</dbReference>
<dbReference type="CDD" id="cd14497">
    <property type="entry name" value="PTP_PTEN-like"/>
    <property type="match status" value="1"/>
</dbReference>
<dbReference type="GO" id="GO:0016314">
    <property type="term" value="F:phosphatidylinositol-3,4,5-trisphosphate 3-phosphatase activity"/>
    <property type="evidence" value="ECO:0007669"/>
    <property type="project" value="UniProtKB-EC"/>
</dbReference>
<feature type="domain" description="Tyrosine-protein phosphatase" evidence="4">
    <location>
        <begin position="40"/>
        <end position="147"/>
    </location>
</feature>
<evidence type="ECO:0000256" key="2">
    <source>
        <dbReference type="ARBA" id="ARBA00022801"/>
    </source>
</evidence>
<feature type="compositionally biased region" description="Basic and acidic residues" evidence="3">
    <location>
        <begin position="524"/>
        <end position="539"/>
    </location>
</feature>
<evidence type="ECO:0000313" key="8">
    <source>
        <dbReference type="Proteomes" id="UP001161757"/>
    </source>
</evidence>
<protein>
    <recommendedName>
        <fullName evidence="1">phosphatidylinositol-3,4,5-trisphosphate 3-phosphatase</fullName>
        <ecNumber evidence="1">3.1.3.67</ecNumber>
    </recommendedName>
</protein>
<feature type="compositionally biased region" description="Basic and acidic residues" evidence="3">
    <location>
        <begin position="482"/>
        <end position="494"/>
    </location>
</feature>
<evidence type="ECO:0000259" key="6">
    <source>
        <dbReference type="PROSITE" id="PS51181"/>
    </source>
</evidence>
<name>A0AAN6EST4_EXODE</name>
<dbReference type="EC" id="3.1.3.67" evidence="1"/>
<dbReference type="AlphaFoldDB" id="A0AAN6EST4"/>
<dbReference type="InterPro" id="IPR000340">
    <property type="entry name" value="Dual-sp_phosphatase_cat-dom"/>
</dbReference>
<dbReference type="Proteomes" id="UP001161757">
    <property type="component" value="Unassembled WGS sequence"/>
</dbReference>
<dbReference type="PROSITE" id="PS50055">
    <property type="entry name" value="TYR_PHOSPHATASE_PTP"/>
    <property type="match status" value="1"/>
</dbReference>
<dbReference type="GO" id="GO:0004725">
    <property type="term" value="F:protein tyrosine phosphatase activity"/>
    <property type="evidence" value="ECO:0007669"/>
    <property type="project" value="InterPro"/>
</dbReference>
<dbReference type="GO" id="GO:0043491">
    <property type="term" value="P:phosphatidylinositol 3-kinase/protein kinase B signal transduction"/>
    <property type="evidence" value="ECO:0007669"/>
    <property type="project" value="TreeGrafter"/>
</dbReference>
<dbReference type="InterPro" id="IPR016130">
    <property type="entry name" value="Tyr_Pase_AS"/>
</dbReference>
<dbReference type="PROSITE" id="PS51181">
    <property type="entry name" value="PPASE_TENSIN"/>
    <property type="match status" value="1"/>
</dbReference>
<feature type="region of interest" description="Disordered" evidence="3">
    <location>
        <begin position="249"/>
        <end position="298"/>
    </location>
</feature>
<gene>
    <name evidence="7" type="primary">TEP1</name>
    <name evidence="7" type="ORF">HRR80_005039</name>
</gene>
<evidence type="ECO:0000256" key="1">
    <source>
        <dbReference type="ARBA" id="ARBA00013015"/>
    </source>
</evidence>
<evidence type="ECO:0000256" key="3">
    <source>
        <dbReference type="SAM" id="MobiDB-lite"/>
    </source>
</evidence>
<dbReference type="SUPFAM" id="SSF52799">
    <property type="entry name" value="(Phosphotyrosine protein) phosphatases II"/>
    <property type="match status" value="1"/>
</dbReference>
<dbReference type="GO" id="GO:0005634">
    <property type="term" value="C:nucleus"/>
    <property type="evidence" value="ECO:0007669"/>
    <property type="project" value="TreeGrafter"/>
</dbReference>
<reference evidence="7" key="1">
    <citation type="submission" date="2023-01" db="EMBL/GenBank/DDBJ databases">
        <title>Exophiala dermititidis isolated from Cystic Fibrosis Patient.</title>
        <authorList>
            <person name="Kurbessoian T."/>
            <person name="Crocker A."/>
            <person name="Murante D."/>
            <person name="Hogan D.A."/>
            <person name="Stajich J.E."/>
        </authorList>
    </citation>
    <scope>NUCLEOTIDE SEQUENCE</scope>
    <source>
        <strain evidence="7">Ex8</strain>
    </source>
</reference>
<dbReference type="InterPro" id="IPR029021">
    <property type="entry name" value="Prot-tyrosine_phosphatase-like"/>
</dbReference>
<dbReference type="EMBL" id="JAJGCB010000009">
    <property type="protein sequence ID" value="KAJ8990981.1"/>
    <property type="molecule type" value="Genomic_DNA"/>
</dbReference>
<dbReference type="InterPro" id="IPR029023">
    <property type="entry name" value="Tensin_phosphatase"/>
</dbReference>
<accession>A0AAN6EST4</accession>
<dbReference type="PANTHER" id="PTHR12305:SF81">
    <property type="entry name" value="PHOSPHATIDYLINOSITOL 3,4,5-TRISPHOSPHATE 3-PHOSPHATASE AND DUAL-SPECIFICITY PROTEIN PHOSPHATASE PTEN"/>
    <property type="match status" value="1"/>
</dbReference>
<feature type="compositionally biased region" description="Basic and acidic residues" evidence="3">
    <location>
        <begin position="551"/>
        <end position="564"/>
    </location>
</feature>
<feature type="compositionally biased region" description="Low complexity" evidence="3">
    <location>
        <begin position="286"/>
        <end position="298"/>
    </location>
</feature>
<dbReference type="PANTHER" id="PTHR12305">
    <property type="entry name" value="PHOSPHATASE WITH HOMOLOGY TO TENSIN"/>
    <property type="match status" value="1"/>
</dbReference>
<feature type="domain" description="Tyrosine specific protein phosphatases" evidence="5">
    <location>
        <begin position="109"/>
        <end position="170"/>
    </location>
</feature>
<feature type="region of interest" description="Disordered" evidence="3">
    <location>
        <begin position="460"/>
        <end position="564"/>
    </location>
</feature>
<evidence type="ECO:0000259" key="4">
    <source>
        <dbReference type="PROSITE" id="PS50055"/>
    </source>
</evidence>
<dbReference type="PROSITE" id="PS50056">
    <property type="entry name" value="TYR_PHOSPHATASE_2"/>
    <property type="match status" value="1"/>
</dbReference>
<dbReference type="Gene3D" id="3.90.190.10">
    <property type="entry name" value="Protein tyrosine phosphatase superfamily"/>
    <property type="match status" value="1"/>
</dbReference>
<dbReference type="GO" id="GO:0005886">
    <property type="term" value="C:plasma membrane"/>
    <property type="evidence" value="ECO:0007669"/>
    <property type="project" value="TreeGrafter"/>
</dbReference>
<dbReference type="InterPro" id="IPR000387">
    <property type="entry name" value="Tyr_Pase_dom"/>
</dbReference>
<evidence type="ECO:0000259" key="5">
    <source>
        <dbReference type="PROSITE" id="PS50056"/>
    </source>
</evidence>
<dbReference type="GO" id="GO:0042995">
    <property type="term" value="C:cell projection"/>
    <property type="evidence" value="ECO:0007669"/>
    <property type="project" value="TreeGrafter"/>
</dbReference>
<dbReference type="InterPro" id="IPR051281">
    <property type="entry name" value="Dual-spec_lipid-protein_phosph"/>
</dbReference>
<dbReference type="InterPro" id="IPR003595">
    <property type="entry name" value="Tyr_Pase_cat"/>
</dbReference>
<dbReference type="GO" id="GO:0046856">
    <property type="term" value="P:phosphatidylinositol dephosphorylation"/>
    <property type="evidence" value="ECO:0007669"/>
    <property type="project" value="TreeGrafter"/>
</dbReference>
<keyword evidence="2" id="KW-0378">Hydrolase</keyword>